<dbReference type="AlphaFoldDB" id="L1J343"/>
<sequence>MRGFLLGGLFSLLIVEAIGFDNTRAGKYLVFRESSSSFMSVNSSSLHSFSSLTLQSFVRVVDSRFSSPSSSTGTAYIPIMGNMKNSTSKGYQLSYSWTGASGSSSFCLQAFLSESASSSKLEQVCTNINQAKSDWWLLTGRIEVTGGSTVTLYLYARSSSASQWAIETMSSSASYSRPLALEPFALFQVGAGSGSSKIYANVDLDEIRIYRDVALNTRDLYESSTSCPVSSQGLLLNVSDLASISSSPPLQLQSSGVTAASAVQLVPPAHGQDPMNQTYLDRAPVAVARSSGALTVDRVNYRAFTGLPLDAWRLQTDLGIIDDATPAAMVFVDANTNDKVIQKEFLVYNQMAISDVSVQTYPNDAALGCFDSNCMAVTWNFCLGPFLPGLNLCNRTAPKFSYLSKTWSVPSGRGWKISIAYTNQVCYPPLSAILKYESMYVFEAAPEWACVGDLFPLSQDLKDCAIPNRVFNLTVGETVNINFYAFDRNVDDRVKIDYADYSQRPASGSLVHAGASSFQRSGYTLWNQTFSFKAREVDRGQSYKICMRATSYPSSGSQAAYEAYVGDAIATRPEGTCGQGGACLPASLVDRCFSIGISPNMVLFGCPSSSSDCVPQDYEAGGRYAEGAVIRFRATGSSCASPVYLNARYLLPCADCSQSLVSIVVDPYTRAPSNFRITRVADKFQIDWTPSLQDFAASLCLVAQSTIPISASRRCFQLRVLKCRHCLRDGETLQDVGKLYGTDWLQLYMSNPHLTNPDDIPSAYADLSIGVTYRVRPGDYIDRLADKFLMTRSRLEALNPELKVNDVLQPEQEICILPPVCDIECLFGSQCKII</sequence>
<dbReference type="EMBL" id="JH993015">
    <property type="protein sequence ID" value="EKX42727.1"/>
    <property type="molecule type" value="Genomic_DNA"/>
</dbReference>
<accession>L1J343</accession>
<evidence type="ECO:0000313" key="4">
    <source>
        <dbReference type="EnsemblProtists" id="EKX42727"/>
    </source>
</evidence>
<dbReference type="EnsemblProtists" id="EKX42727">
    <property type="protein sequence ID" value="EKX42727"/>
    <property type="gene ID" value="GUITHDRAFT_141119"/>
</dbReference>
<proteinExistence type="predicted"/>
<feature type="signal peptide" evidence="1">
    <location>
        <begin position="1"/>
        <end position="19"/>
    </location>
</feature>
<dbReference type="OrthoDB" id="10667789at2759"/>
<dbReference type="HOGENOM" id="CLU_324264_0_0_1"/>
<protein>
    <recommendedName>
        <fullName evidence="2">LysM domain-containing protein</fullName>
    </recommendedName>
</protein>
<organism evidence="3">
    <name type="scientific">Guillardia theta (strain CCMP2712)</name>
    <name type="common">Cryptophyte</name>
    <dbReference type="NCBI Taxonomy" id="905079"/>
    <lineage>
        <taxon>Eukaryota</taxon>
        <taxon>Cryptophyceae</taxon>
        <taxon>Pyrenomonadales</taxon>
        <taxon>Geminigeraceae</taxon>
        <taxon>Guillardia</taxon>
    </lineage>
</organism>
<dbReference type="Gene3D" id="3.10.350.10">
    <property type="entry name" value="LysM domain"/>
    <property type="match status" value="1"/>
</dbReference>
<gene>
    <name evidence="3" type="ORF">GUITHDRAFT_141119</name>
</gene>
<dbReference type="Pfam" id="PF01476">
    <property type="entry name" value="LysM"/>
    <property type="match status" value="1"/>
</dbReference>
<dbReference type="SMART" id="SM00257">
    <property type="entry name" value="LysM"/>
    <property type="match status" value="1"/>
</dbReference>
<evidence type="ECO:0000256" key="1">
    <source>
        <dbReference type="SAM" id="SignalP"/>
    </source>
</evidence>
<keyword evidence="5" id="KW-1185">Reference proteome</keyword>
<dbReference type="InterPro" id="IPR036779">
    <property type="entry name" value="LysM_dom_sf"/>
</dbReference>
<keyword evidence="1" id="KW-0732">Signal</keyword>
<dbReference type="KEGG" id="gtt:GUITHDRAFT_141119"/>
<evidence type="ECO:0000313" key="3">
    <source>
        <dbReference type="EMBL" id="EKX42727.1"/>
    </source>
</evidence>
<reference evidence="5" key="2">
    <citation type="submission" date="2012-11" db="EMBL/GenBank/DDBJ databases">
        <authorList>
            <person name="Kuo A."/>
            <person name="Curtis B.A."/>
            <person name="Tanifuji G."/>
            <person name="Burki F."/>
            <person name="Gruber A."/>
            <person name="Irimia M."/>
            <person name="Maruyama S."/>
            <person name="Arias M.C."/>
            <person name="Ball S.G."/>
            <person name="Gile G.H."/>
            <person name="Hirakawa Y."/>
            <person name="Hopkins J.F."/>
            <person name="Rensing S.A."/>
            <person name="Schmutz J."/>
            <person name="Symeonidi A."/>
            <person name="Elias M."/>
            <person name="Eveleigh R.J."/>
            <person name="Herman E.K."/>
            <person name="Klute M.J."/>
            <person name="Nakayama T."/>
            <person name="Obornik M."/>
            <person name="Reyes-Prieto A."/>
            <person name="Armbrust E.V."/>
            <person name="Aves S.J."/>
            <person name="Beiko R.G."/>
            <person name="Coutinho P."/>
            <person name="Dacks J.B."/>
            <person name="Durnford D.G."/>
            <person name="Fast N.M."/>
            <person name="Green B.R."/>
            <person name="Grisdale C."/>
            <person name="Hempe F."/>
            <person name="Henrissat B."/>
            <person name="Hoppner M.P."/>
            <person name="Ishida K.-I."/>
            <person name="Kim E."/>
            <person name="Koreny L."/>
            <person name="Kroth P.G."/>
            <person name="Liu Y."/>
            <person name="Malik S.-B."/>
            <person name="Maier U.G."/>
            <person name="McRose D."/>
            <person name="Mock T."/>
            <person name="Neilson J.A."/>
            <person name="Onodera N.T."/>
            <person name="Poole A.M."/>
            <person name="Pritham E.J."/>
            <person name="Richards T.A."/>
            <person name="Rocap G."/>
            <person name="Roy S.W."/>
            <person name="Sarai C."/>
            <person name="Schaack S."/>
            <person name="Shirato S."/>
            <person name="Slamovits C.H."/>
            <person name="Spencer D.F."/>
            <person name="Suzuki S."/>
            <person name="Worden A.Z."/>
            <person name="Zauner S."/>
            <person name="Barry K."/>
            <person name="Bell C."/>
            <person name="Bharti A.K."/>
            <person name="Crow J.A."/>
            <person name="Grimwood J."/>
            <person name="Kramer R."/>
            <person name="Lindquist E."/>
            <person name="Lucas S."/>
            <person name="Salamov A."/>
            <person name="McFadden G.I."/>
            <person name="Lane C.E."/>
            <person name="Keeling P.J."/>
            <person name="Gray M.W."/>
            <person name="Grigoriev I.V."/>
            <person name="Archibald J.M."/>
        </authorList>
    </citation>
    <scope>NUCLEOTIDE SEQUENCE</scope>
    <source>
        <strain evidence="5">CCMP2712</strain>
    </source>
</reference>
<feature type="domain" description="LysM" evidence="2">
    <location>
        <begin position="771"/>
        <end position="816"/>
    </location>
</feature>
<dbReference type="InterPro" id="IPR018392">
    <property type="entry name" value="LysM"/>
</dbReference>
<dbReference type="CDD" id="cd00118">
    <property type="entry name" value="LysM"/>
    <property type="match status" value="1"/>
</dbReference>
<dbReference type="PROSITE" id="PS51782">
    <property type="entry name" value="LYSM"/>
    <property type="match status" value="1"/>
</dbReference>
<name>L1J343_GUITC</name>
<feature type="chain" id="PRO_5008770823" description="LysM domain-containing protein" evidence="1">
    <location>
        <begin position="20"/>
        <end position="834"/>
    </location>
</feature>
<dbReference type="PaxDb" id="55529-EKX42727"/>
<dbReference type="RefSeq" id="XP_005829707.1">
    <property type="nucleotide sequence ID" value="XM_005829650.1"/>
</dbReference>
<dbReference type="GeneID" id="17299319"/>
<reference evidence="4" key="3">
    <citation type="submission" date="2015-06" db="UniProtKB">
        <authorList>
            <consortium name="EnsemblProtists"/>
        </authorList>
    </citation>
    <scope>IDENTIFICATION</scope>
</reference>
<reference evidence="3 5" key="1">
    <citation type="journal article" date="2012" name="Nature">
        <title>Algal genomes reveal evolutionary mosaicism and the fate of nucleomorphs.</title>
        <authorList>
            <consortium name="DOE Joint Genome Institute"/>
            <person name="Curtis B.A."/>
            <person name="Tanifuji G."/>
            <person name="Burki F."/>
            <person name="Gruber A."/>
            <person name="Irimia M."/>
            <person name="Maruyama S."/>
            <person name="Arias M.C."/>
            <person name="Ball S.G."/>
            <person name="Gile G.H."/>
            <person name="Hirakawa Y."/>
            <person name="Hopkins J.F."/>
            <person name="Kuo A."/>
            <person name="Rensing S.A."/>
            <person name="Schmutz J."/>
            <person name="Symeonidi A."/>
            <person name="Elias M."/>
            <person name="Eveleigh R.J."/>
            <person name="Herman E.K."/>
            <person name="Klute M.J."/>
            <person name="Nakayama T."/>
            <person name="Obornik M."/>
            <person name="Reyes-Prieto A."/>
            <person name="Armbrust E.V."/>
            <person name="Aves S.J."/>
            <person name="Beiko R.G."/>
            <person name="Coutinho P."/>
            <person name="Dacks J.B."/>
            <person name="Durnford D.G."/>
            <person name="Fast N.M."/>
            <person name="Green B.R."/>
            <person name="Grisdale C.J."/>
            <person name="Hempel F."/>
            <person name="Henrissat B."/>
            <person name="Hoppner M.P."/>
            <person name="Ishida K."/>
            <person name="Kim E."/>
            <person name="Koreny L."/>
            <person name="Kroth P.G."/>
            <person name="Liu Y."/>
            <person name="Malik S.B."/>
            <person name="Maier U.G."/>
            <person name="McRose D."/>
            <person name="Mock T."/>
            <person name="Neilson J.A."/>
            <person name="Onodera N.T."/>
            <person name="Poole A.M."/>
            <person name="Pritham E.J."/>
            <person name="Richards T.A."/>
            <person name="Rocap G."/>
            <person name="Roy S.W."/>
            <person name="Sarai C."/>
            <person name="Schaack S."/>
            <person name="Shirato S."/>
            <person name="Slamovits C.H."/>
            <person name="Spencer D.F."/>
            <person name="Suzuki S."/>
            <person name="Worden A.Z."/>
            <person name="Zauner S."/>
            <person name="Barry K."/>
            <person name="Bell C."/>
            <person name="Bharti A.K."/>
            <person name="Crow J.A."/>
            <person name="Grimwood J."/>
            <person name="Kramer R."/>
            <person name="Lindquist E."/>
            <person name="Lucas S."/>
            <person name="Salamov A."/>
            <person name="McFadden G.I."/>
            <person name="Lane C.E."/>
            <person name="Keeling P.J."/>
            <person name="Gray M.W."/>
            <person name="Grigoriev I.V."/>
            <person name="Archibald J.M."/>
        </authorList>
    </citation>
    <scope>NUCLEOTIDE SEQUENCE</scope>
    <source>
        <strain evidence="3 5">CCMP2712</strain>
    </source>
</reference>
<evidence type="ECO:0000259" key="2">
    <source>
        <dbReference type="PROSITE" id="PS51782"/>
    </source>
</evidence>
<evidence type="ECO:0000313" key="5">
    <source>
        <dbReference type="Proteomes" id="UP000011087"/>
    </source>
</evidence>
<dbReference type="Proteomes" id="UP000011087">
    <property type="component" value="Unassembled WGS sequence"/>
</dbReference>